<keyword evidence="6 11" id="KW-0067">ATP-binding</keyword>
<keyword evidence="3 11" id="KW-0436">Ligase</keyword>
<evidence type="ECO:0000256" key="6">
    <source>
        <dbReference type="ARBA" id="ARBA00022840"/>
    </source>
</evidence>
<evidence type="ECO:0000259" key="15">
    <source>
        <dbReference type="Pfam" id="PF08245"/>
    </source>
</evidence>
<dbReference type="GO" id="GO:0005524">
    <property type="term" value="F:ATP binding"/>
    <property type="evidence" value="ECO:0007669"/>
    <property type="project" value="UniProtKB-UniRule"/>
</dbReference>
<dbReference type="GO" id="GO:0051301">
    <property type="term" value="P:cell division"/>
    <property type="evidence" value="ECO:0007669"/>
    <property type="project" value="UniProtKB-KW"/>
</dbReference>
<evidence type="ECO:0000256" key="10">
    <source>
        <dbReference type="ARBA" id="ARBA00023316"/>
    </source>
</evidence>
<feature type="binding site" evidence="11">
    <location>
        <begin position="412"/>
        <end position="415"/>
    </location>
    <ligand>
        <name>meso-2,6-diaminopimelate</name>
        <dbReference type="ChEBI" id="CHEBI:57791"/>
    </ligand>
</feature>
<evidence type="ECO:0000313" key="16">
    <source>
        <dbReference type="EMBL" id="VVM05768.1"/>
    </source>
</evidence>
<dbReference type="GO" id="GO:0008360">
    <property type="term" value="P:regulation of cell shape"/>
    <property type="evidence" value="ECO:0007669"/>
    <property type="project" value="UniProtKB-KW"/>
</dbReference>
<dbReference type="Gene3D" id="3.90.190.20">
    <property type="entry name" value="Mur ligase, C-terminal domain"/>
    <property type="match status" value="1"/>
</dbReference>
<dbReference type="Gene3D" id="3.40.1390.10">
    <property type="entry name" value="MurE/MurF, N-terminal domain"/>
    <property type="match status" value="1"/>
</dbReference>
<evidence type="ECO:0000256" key="4">
    <source>
        <dbReference type="ARBA" id="ARBA00022618"/>
    </source>
</evidence>
<feature type="binding site" evidence="11">
    <location>
        <begin position="154"/>
        <end position="155"/>
    </location>
    <ligand>
        <name>UDP-N-acetyl-alpha-D-muramoyl-L-alanyl-D-glutamate</name>
        <dbReference type="ChEBI" id="CHEBI:83900"/>
    </ligand>
</feature>
<evidence type="ECO:0000259" key="13">
    <source>
        <dbReference type="Pfam" id="PF01225"/>
    </source>
</evidence>
<dbReference type="RefSeq" id="WP_281290915.1">
    <property type="nucleotide sequence ID" value="NZ_CABFUZ020000097.1"/>
</dbReference>
<feature type="modified residue" description="N6-carboxylysine" evidence="11">
    <location>
        <position position="221"/>
    </location>
</feature>
<dbReference type="HAMAP" id="MF_00208">
    <property type="entry name" value="MurE"/>
    <property type="match status" value="1"/>
</dbReference>
<dbReference type="GO" id="GO:0005737">
    <property type="term" value="C:cytoplasm"/>
    <property type="evidence" value="ECO:0007669"/>
    <property type="project" value="UniProtKB-SubCell"/>
</dbReference>
<comment type="catalytic activity">
    <reaction evidence="11">
        <text>UDP-N-acetyl-alpha-D-muramoyl-L-alanyl-D-glutamate + meso-2,6-diaminopimelate + ATP = UDP-N-acetyl-alpha-D-muramoyl-L-alanyl-gamma-D-glutamyl-meso-2,6-diaminopimelate + ADP + phosphate + H(+)</text>
        <dbReference type="Rhea" id="RHEA:23676"/>
        <dbReference type="ChEBI" id="CHEBI:15378"/>
        <dbReference type="ChEBI" id="CHEBI:30616"/>
        <dbReference type="ChEBI" id="CHEBI:43474"/>
        <dbReference type="ChEBI" id="CHEBI:57791"/>
        <dbReference type="ChEBI" id="CHEBI:83900"/>
        <dbReference type="ChEBI" id="CHEBI:83905"/>
        <dbReference type="ChEBI" id="CHEBI:456216"/>
        <dbReference type="EC" id="6.3.2.13"/>
    </reaction>
</comment>
<evidence type="ECO:0000256" key="9">
    <source>
        <dbReference type="ARBA" id="ARBA00023306"/>
    </source>
</evidence>
<keyword evidence="2 11" id="KW-0963">Cytoplasm</keyword>
<protein>
    <recommendedName>
        <fullName evidence="11">UDP-N-acetylmuramoyl-L-alanyl-D-glutamate--2,6-diaminopimelate ligase</fullName>
        <ecNumber evidence="11">6.3.2.13</ecNumber>
    </recommendedName>
    <alternativeName>
        <fullName evidence="11">Meso-A2pm-adding enzyme</fullName>
    </alternativeName>
    <alternativeName>
        <fullName evidence="11">Meso-diaminopimelate-adding enzyme</fullName>
    </alternativeName>
    <alternativeName>
        <fullName evidence="11">UDP-MurNAc-L-Ala-D-Glu:meso-diaminopimelate ligase</fullName>
    </alternativeName>
    <alternativeName>
        <fullName evidence="11">UDP-MurNAc-tripeptide synthetase</fullName>
    </alternativeName>
    <alternativeName>
        <fullName evidence="11">UDP-N-acetylmuramyl-tripeptide synthetase</fullName>
    </alternativeName>
</protein>
<feature type="binding site" evidence="11">
    <location>
        <begin position="112"/>
        <end position="118"/>
    </location>
    <ligand>
        <name>ATP</name>
        <dbReference type="ChEBI" id="CHEBI:30616"/>
    </ligand>
</feature>
<keyword evidence="17" id="KW-1185">Reference proteome</keyword>
<keyword evidence="5 11" id="KW-0547">Nucleotide-binding</keyword>
<evidence type="ECO:0000256" key="3">
    <source>
        <dbReference type="ARBA" id="ARBA00022598"/>
    </source>
</evidence>
<dbReference type="GO" id="GO:0008765">
    <property type="term" value="F:UDP-N-acetylmuramoylalanyl-D-glutamate-2,6-diaminopimelate ligase activity"/>
    <property type="evidence" value="ECO:0007669"/>
    <property type="project" value="UniProtKB-UniRule"/>
</dbReference>
<comment type="PTM">
    <text evidence="11">Carboxylation is probably crucial for Mg(2+) binding and, consequently, for the gamma-phosphate positioning of ATP.</text>
</comment>
<reference evidence="16" key="1">
    <citation type="submission" date="2019-09" db="EMBL/GenBank/DDBJ databases">
        <authorList>
            <person name="Cremers G."/>
        </authorList>
    </citation>
    <scope>NUCLEOTIDE SEQUENCE [LARGE SCALE GENOMIC DNA]</scope>
    <source>
        <strain evidence="16">3B</strain>
    </source>
</reference>
<dbReference type="InterPro" id="IPR004101">
    <property type="entry name" value="Mur_ligase_C"/>
</dbReference>
<feature type="binding site" evidence="11">
    <location>
        <position position="467"/>
    </location>
    <ligand>
        <name>meso-2,6-diaminopimelate</name>
        <dbReference type="ChEBI" id="CHEBI:57791"/>
    </ligand>
</feature>
<dbReference type="EMBL" id="CABFUZ020000097">
    <property type="protein sequence ID" value="VVM05768.1"/>
    <property type="molecule type" value="Genomic_DNA"/>
</dbReference>
<dbReference type="NCBIfam" id="NF001124">
    <property type="entry name" value="PRK00139.1-2"/>
    <property type="match status" value="1"/>
</dbReference>
<keyword evidence="9 11" id="KW-0131">Cell cycle</keyword>
<keyword evidence="4 11" id="KW-0132">Cell division</keyword>
<dbReference type="SUPFAM" id="SSF53623">
    <property type="entry name" value="MurD-like peptide ligases, catalytic domain"/>
    <property type="match status" value="1"/>
</dbReference>
<dbReference type="Pfam" id="PF01225">
    <property type="entry name" value="Mur_ligase"/>
    <property type="match status" value="1"/>
</dbReference>
<dbReference type="InterPro" id="IPR035911">
    <property type="entry name" value="MurE/MurF_N"/>
</dbReference>
<dbReference type="Proteomes" id="UP000381693">
    <property type="component" value="Unassembled WGS sequence"/>
</dbReference>
<feature type="binding site" evidence="11">
    <location>
        <position position="181"/>
    </location>
    <ligand>
        <name>UDP-N-acetyl-alpha-D-muramoyl-L-alanyl-D-glutamate</name>
        <dbReference type="ChEBI" id="CHEBI:83900"/>
    </ligand>
</feature>
<dbReference type="SUPFAM" id="SSF53244">
    <property type="entry name" value="MurD-like peptide ligases, peptide-binding domain"/>
    <property type="match status" value="1"/>
</dbReference>
<comment type="pathway">
    <text evidence="11 12">Cell wall biogenesis; peptidoglycan biosynthesis.</text>
</comment>
<dbReference type="PANTHER" id="PTHR23135">
    <property type="entry name" value="MUR LIGASE FAMILY MEMBER"/>
    <property type="match status" value="1"/>
</dbReference>
<dbReference type="Gene3D" id="3.40.1190.10">
    <property type="entry name" value="Mur-like, catalytic domain"/>
    <property type="match status" value="1"/>
</dbReference>
<organism evidence="16 17">
    <name type="scientific">Methylacidimicrobium cyclopophantes</name>
    <dbReference type="NCBI Taxonomy" id="1041766"/>
    <lineage>
        <taxon>Bacteria</taxon>
        <taxon>Pseudomonadati</taxon>
        <taxon>Verrucomicrobiota</taxon>
        <taxon>Methylacidimicrobium</taxon>
    </lineage>
</organism>
<comment type="caution">
    <text evidence="16">The sequence shown here is derived from an EMBL/GenBank/DDBJ whole genome shotgun (WGS) entry which is preliminary data.</text>
</comment>
<dbReference type="Pfam" id="PF02875">
    <property type="entry name" value="Mur_ligase_C"/>
    <property type="match status" value="1"/>
</dbReference>
<sequence>MTLRDLLAAVEPCEVTGDADPPVRGLCYDSRSAKPGDLFFAWQGVRVDGHRFLSEAVGKGVVAIVGERGREAASPLRVPYVRVANAREALALMADRFYRHPSGSMELVGITGTNGKTTTAFLVHHILERSGRKTGLIGTVRYQLGELVLPARRTTPEGSDLQRLLAEMRESGCRNAVLEVSSHALAQGRVAGATFSVGVFTNLTSDHLDFHGDVESYKAAKTLLFERLSASERPAVAVLNEDDPAWRALRSSPRKPKRVVSYSASGAAGADFRAEEVRKEPSGSSFRLCYPGGSFSVTIPLLGSFNVENALGAFAAAYALGISPRESVKALEDFPGVPGRMERFRSRDGVIAVVDYAHTEDALQKTLQALRELAPKRLGVVVGCGGDRDPTKRPRMAAVACSLADRVLFTADNPRTESIDHIFADMAKGVPAGSRPAWIPDRFSAIRAALWEAESGDLICIAGKGHETTQEVQGVFHPFDDRSIVSKILAERG</sequence>
<keyword evidence="7 11" id="KW-0133">Cell shape</keyword>
<dbReference type="UniPathway" id="UPA00219"/>
<keyword evidence="11" id="KW-0460">Magnesium</keyword>
<accession>A0A5E6M988</accession>
<evidence type="ECO:0000256" key="2">
    <source>
        <dbReference type="ARBA" id="ARBA00022490"/>
    </source>
</evidence>
<feature type="binding site" evidence="11">
    <location>
        <position position="30"/>
    </location>
    <ligand>
        <name>UDP-N-acetyl-alpha-D-muramoyl-L-alanyl-D-glutamate</name>
        <dbReference type="ChEBI" id="CHEBI:83900"/>
    </ligand>
</feature>
<dbReference type="GO" id="GO:0004326">
    <property type="term" value="F:tetrahydrofolylpolyglutamate synthase activity"/>
    <property type="evidence" value="ECO:0007669"/>
    <property type="project" value="InterPro"/>
</dbReference>
<evidence type="ECO:0000256" key="11">
    <source>
        <dbReference type="HAMAP-Rule" id="MF_00208"/>
    </source>
</evidence>
<proteinExistence type="inferred from homology"/>
<keyword evidence="10 11" id="KW-0961">Cell wall biogenesis/degradation</keyword>
<evidence type="ECO:0000313" key="17">
    <source>
        <dbReference type="Proteomes" id="UP000381693"/>
    </source>
</evidence>
<comment type="subcellular location">
    <subcellularLocation>
        <location evidence="11 12">Cytoplasm</location>
    </subcellularLocation>
</comment>
<dbReference type="InterPro" id="IPR013221">
    <property type="entry name" value="Mur_ligase_cen"/>
</dbReference>
<feature type="domain" description="Mur ligase N-terminal catalytic" evidence="13">
    <location>
        <begin position="23"/>
        <end position="98"/>
    </location>
</feature>
<evidence type="ECO:0000256" key="12">
    <source>
        <dbReference type="RuleBase" id="RU004135"/>
    </source>
</evidence>
<comment type="caution">
    <text evidence="11">Lacks conserved residue(s) required for the propagation of feature annotation.</text>
</comment>
<dbReference type="InterPro" id="IPR036615">
    <property type="entry name" value="Mur_ligase_C_dom_sf"/>
</dbReference>
<feature type="binding site" evidence="11">
    <location>
        <position position="463"/>
    </location>
    <ligand>
        <name>meso-2,6-diaminopimelate</name>
        <dbReference type="ChEBI" id="CHEBI:57791"/>
    </ligand>
</feature>
<dbReference type="GO" id="GO:0009252">
    <property type="term" value="P:peptidoglycan biosynthetic process"/>
    <property type="evidence" value="ECO:0007669"/>
    <property type="project" value="UniProtKB-UniRule"/>
</dbReference>
<feature type="domain" description="Mur ligase C-terminal" evidence="14">
    <location>
        <begin position="339"/>
        <end position="465"/>
    </location>
</feature>
<feature type="short sequence motif" description="Meso-diaminopimelate recognition motif" evidence="11">
    <location>
        <begin position="412"/>
        <end position="415"/>
    </location>
</feature>
<dbReference type="GO" id="GO:0071555">
    <property type="term" value="P:cell wall organization"/>
    <property type="evidence" value="ECO:0007669"/>
    <property type="project" value="UniProtKB-KW"/>
</dbReference>
<name>A0A5E6M988_9BACT</name>
<dbReference type="GO" id="GO:0000287">
    <property type="term" value="F:magnesium ion binding"/>
    <property type="evidence" value="ECO:0007669"/>
    <property type="project" value="UniProtKB-UniRule"/>
</dbReference>
<feature type="binding site" evidence="11">
    <location>
        <position position="189"/>
    </location>
    <ligand>
        <name>UDP-N-acetyl-alpha-D-muramoyl-L-alanyl-D-glutamate</name>
        <dbReference type="ChEBI" id="CHEBI:83900"/>
    </ligand>
</feature>
<feature type="domain" description="Mur ligase central" evidence="15">
    <location>
        <begin position="110"/>
        <end position="317"/>
    </location>
</feature>
<dbReference type="SUPFAM" id="SSF63418">
    <property type="entry name" value="MurE/MurF N-terminal domain"/>
    <property type="match status" value="1"/>
</dbReference>
<dbReference type="NCBIfam" id="TIGR01085">
    <property type="entry name" value="murE"/>
    <property type="match status" value="1"/>
</dbReference>
<comment type="similarity">
    <text evidence="1 11">Belongs to the MurCDEF family. MurE subfamily.</text>
</comment>
<dbReference type="EC" id="6.3.2.13" evidence="11"/>
<dbReference type="PANTHER" id="PTHR23135:SF4">
    <property type="entry name" value="UDP-N-ACETYLMURAMOYL-L-ALANYL-D-GLUTAMATE--2,6-DIAMINOPIMELATE LIGASE MURE HOMOLOG, CHLOROPLASTIC"/>
    <property type="match status" value="1"/>
</dbReference>
<dbReference type="NCBIfam" id="NF001126">
    <property type="entry name" value="PRK00139.1-4"/>
    <property type="match status" value="1"/>
</dbReference>
<dbReference type="Pfam" id="PF08245">
    <property type="entry name" value="Mur_ligase_M"/>
    <property type="match status" value="1"/>
</dbReference>
<feature type="binding site" evidence="11">
    <location>
        <position position="187"/>
    </location>
    <ligand>
        <name>UDP-N-acetyl-alpha-D-muramoyl-L-alanyl-D-glutamate</name>
        <dbReference type="ChEBI" id="CHEBI:83900"/>
    </ligand>
</feature>
<dbReference type="InterPro" id="IPR005761">
    <property type="entry name" value="UDP-N-AcMur-Glu-dNH2Pim_ligase"/>
</dbReference>
<dbReference type="InterPro" id="IPR036565">
    <property type="entry name" value="Mur-like_cat_sf"/>
</dbReference>
<evidence type="ECO:0000256" key="8">
    <source>
        <dbReference type="ARBA" id="ARBA00022984"/>
    </source>
</evidence>
<evidence type="ECO:0000256" key="7">
    <source>
        <dbReference type="ARBA" id="ARBA00022960"/>
    </source>
</evidence>
<evidence type="ECO:0000259" key="14">
    <source>
        <dbReference type="Pfam" id="PF02875"/>
    </source>
</evidence>
<dbReference type="AlphaFoldDB" id="A0A5E6M988"/>
<evidence type="ECO:0000256" key="5">
    <source>
        <dbReference type="ARBA" id="ARBA00022741"/>
    </source>
</evidence>
<dbReference type="InterPro" id="IPR000713">
    <property type="entry name" value="Mur_ligase_N"/>
</dbReference>
<gene>
    <name evidence="11 16" type="primary">murE</name>
    <name evidence="16" type="ORF">MAMC_00776</name>
</gene>
<dbReference type="PROSITE" id="PS01011">
    <property type="entry name" value="FOLYLPOLYGLU_SYNT_1"/>
    <property type="match status" value="1"/>
</dbReference>
<evidence type="ECO:0000256" key="1">
    <source>
        <dbReference type="ARBA" id="ARBA00005898"/>
    </source>
</evidence>
<dbReference type="InterPro" id="IPR018109">
    <property type="entry name" value="Folylpolyglutamate_synth_CS"/>
</dbReference>
<feature type="binding site" evidence="11">
    <location>
        <position position="388"/>
    </location>
    <ligand>
        <name>meso-2,6-diaminopimelate</name>
        <dbReference type="ChEBI" id="CHEBI:57791"/>
    </ligand>
</feature>
<comment type="cofactor">
    <cofactor evidence="11">
        <name>Mg(2+)</name>
        <dbReference type="ChEBI" id="CHEBI:18420"/>
    </cofactor>
</comment>
<keyword evidence="8 11" id="KW-0573">Peptidoglycan synthesis</keyword>
<comment type="function">
    <text evidence="11">Catalyzes the addition of meso-diaminopimelic acid to the nucleotide precursor UDP-N-acetylmuramoyl-L-alanyl-D-glutamate (UMAG) in the biosynthesis of bacterial cell-wall peptidoglycan.</text>
</comment>